<evidence type="ECO:0000256" key="1">
    <source>
        <dbReference type="SAM" id="MobiDB-lite"/>
    </source>
</evidence>
<sequence>EGSDRALVARRCGGRRRGGACGVRRRLLPRPLHRHGRVAVQDLADGARTVVRGVLRLRQRRGARRLPVRLRTDRCGIARVADHRLRADPHRGVRDRRGRRGLGRLQCLPPSRGPSTGL</sequence>
<feature type="compositionally biased region" description="Basic residues" evidence="1">
    <location>
        <begin position="93"/>
        <end position="102"/>
    </location>
</feature>
<proteinExistence type="predicted"/>
<organism evidence="2">
    <name type="scientific">uncultured Nocardioidaceae bacterium</name>
    <dbReference type="NCBI Taxonomy" id="253824"/>
    <lineage>
        <taxon>Bacteria</taxon>
        <taxon>Bacillati</taxon>
        <taxon>Actinomycetota</taxon>
        <taxon>Actinomycetes</taxon>
        <taxon>Propionibacteriales</taxon>
        <taxon>Nocardioidaceae</taxon>
        <taxon>environmental samples</taxon>
    </lineage>
</organism>
<dbReference type="EMBL" id="CADCUJ010000092">
    <property type="protein sequence ID" value="CAA9360865.1"/>
    <property type="molecule type" value="Genomic_DNA"/>
</dbReference>
<feature type="region of interest" description="Disordered" evidence="1">
    <location>
        <begin position="89"/>
        <end position="118"/>
    </location>
</feature>
<gene>
    <name evidence="2" type="ORF">AVDCRST_MAG72-2152</name>
</gene>
<dbReference type="AlphaFoldDB" id="A0A6J4MLM1"/>
<accession>A0A6J4MLM1</accession>
<feature type="non-terminal residue" evidence="2">
    <location>
        <position position="1"/>
    </location>
</feature>
<protein>
    <submittedName>
        <fullName evidence="2">Uncharacterized protein</fullName>
    </submittedName>
</protein>
<name>A0A6J4MLM1_9ACTN</name>
<reference evidence="2" key="1">
    <citation type="submission" date="2020-02" db="EMBL/GenBank/DDBJ databases">
        <authorList>
            <person name="Meier V. D."/>
        </authorList>
    </citation>
    <scope>NUCLEOTIDE SEQUENCE</scope>
    <source>
        <strain evidence="2">AVDCRST_MAG72</strain>
    </source>
</reference>
<feature type="non-terminal residue" evidence="2">
    <location>
        <position position="118"/>
    </location>
</feature>
<evidence type="ECO:0000313" key="2">
    <source>
        <dbReference type="EMBL" id="CAA9360865.1"/>
    </source>
</evidence>